<keyword evidence="1" id="KW-0808">Transferase</keyword>
<keyword evidence="1" id="KW-0489">Methyltransferase</keyword>
<dbReference type="Gene3D" id="3.40.50.150">
    <property type="entry name" value="Vaccinia Virus protein VP39"/>
    <property type="match status" value="1"/>
</dbReference>
<dbReference type="KEGG" id="mgm:Mmc1_2223"/>
<keyword evidence="2" id="KW-1185">Reference proteome</keyword>
<dbReference type="GO" id="GO:0032259">
    <property type="term" value="P:methylation"/>
    <property type="evidence" value="ECO:0007669"/>
    <property type="project" value="UniProtKB-KW"/>
</dbReference>
<dbReference type="STRING" id="156889.Mmc1_2223"/>
<sequence>MPVWLNWLLCNGPYLPLYSTAFCVGSRIMNRPSPNSFSSSNNPIALPREGTSTLPTHRVERHNQPPQGCLPVIPDYLQKTYWWAYLHPNAVRFFERQWLVNLILWGNFAKLRDAAIESMQPNLGGKTLQVACVYGDFTHRIIQQMPKTGLLEVVDVAPVQLDNLEKKLGDIPPHVHLSLQDSSSLTYADGSFENVLLFFLLHEQPEQVRAQTVKEAFRVVKPGGKVIFVDYHQPVKHNPFRYVMWPILKWLEPYALAVWDKEIASWIPEGKAPATLRKTTYFGGLYQRVVCDC</sequence>
<reference evidence="1 2" key="2">
    <citation type="journal article" date="2012" name="Int. J. Syst. Evol. Microbiol.">
        <title>Magnetococcus marinus gen. nov., sp. nov., a marine, magnetotactic bacterium that represents a novel lineage (Magnetococcaceae fam. nov.; Magnetococcales ord. nov.) at the base of the Alphaproteobacteria.</title>
        <authorList>
            <person name="Bazylinski D.A."/>
            <person name="Williams T.J."/>
            <person name="Lefevre C.T."/>
            <person name="Berg R.J."/>
            <person name="Zhang C.L."/>
            <person name="Bowser S.S."/>
            <person name="Dean A.J."/>
            <person name="Beveridge T.J."/>
        </authorList>
    </citation>
    <scope>NUCLEOTIDE SEQUENCE [LARGE SCALE GENOMIC DNA]</scope>
    <source>
        <strain evidence="2">ATCC BAA-1437 / JCM 17883 / MC-1</strain>
    </source>
</reference>
<dbReference type="eggNOG" id="COG2226">
    <property type="taxonomic scope" value="Bacteria"/>
</dbReference>
<organism evidence="1 2">
    <name type="scientific">Magnetococcus marinus (strain ATCC BAA-1437 / JCM 17883 / MC-1)</name>
    <dbReference type="NCBI Taxonomy" id="156889"/>
    <lineage>
        <taxon>Bacteria</taxon>
        <taxon>Pseudomonadati</taxon>
        <taxon>Pseudomonadota</taxon>
        <taxon>Magnetococcia</taxon>
        <taxon>Magnetococcales</taxon>
        <taxon>Magnetococcaceae</taxon>
        <taxon>Magnetococcus</taxon>
    </lineage>
</organism>
<dbReference type="GO" id="GO:0008168">
    <property type="term" value="F:methyltransferase activity"/>
    <property type="evidence" value="ECO:0007669"/>
    <property type="project" value="UniProtKB-KW"/>
</dbReference>
<dbReference type="CDD" id="cd02440">
    <property type="entry name" value="AdoMet_MTases"/>
    <property type="match status" value="1"/>
</dbReference>
<reference evidence="2" key="1">
    <citation type="journal article" date="2009" name="Appl. Environ. Microbiol.">
        <title>Complete genome sequence of the chemolithoautotrophic marine magnetotactic coccus strain MC-1.</title>
        <authorList>
            <person name="Schubbe S."/>
            <person name="Williams T.J."/>
            <person name="Xie G."/>
            <person name="Kiss H.E."/>
            <person name="Brettin T.S."/>
            <person name="Martinez D."/>
            <person name="Ross C.A."/>
            <person name="Schuler D."/>
            <person name="Cox B.L."/>
            <person name="Nealson K.H."/>
            <person name="Bazylinski D.A."/>
        </authorList>
    </citation>
    <scope>NUCLEOTIDE SEQUENCE [LARGE SCALE GENOMIC DNA]</scope>
    <source>
        <strain evidence="2">ATCC BAA-1437 / JCM 17883 / MC-1</strain>
    </source>
</reference>
<gene>
    <name evidence="1" type="ordered locus">Mmc1_2223</name>
</gene>
<dbReference type="NCBIfam" id="NF038261">
    <property type="entry name" value="rhodoquin_RquA"/>
    <property type="match status" value="1"/>
</dbReference>
<name>A0L9T1_MAGMM</name>
<dbReference type="HOGENOM" id="CLU_082040_0_0_5"/>
<accession>A0L9T1</accession>
<dbReference type="InterPro" id="IPR029063">
    <property type="entry name" value="SAM-dependent_MTases_sf"/>
</dbReference>
<evidence type="ECO:0000313" key="1">
    <source>
        <dbReference type="EMBL" id="ABK44724.1"/>
    </source>
</evidence>
<dbReference type="Pfam" id="PF01209">
    <property type="entry name" value="Ubie_methyltran"/>
    <property type="match status" value="1"/>
</dbReference>
<proteinExistence type="predicted"/>
<dbReference type="Proteomes" id="UP000002586">
    <property type="component" value="Chromosome"/>
</dbReference>
<protein>
    <submittedName>
        <fullName evidence="1">Methyltransferase type 11</fullName>
    </submittedName>
</protein>
<dbReference type="EMBL" id="CP000471">
    <property type="protein sequence ID" value="ABK44724.1"/>
    <property type="molecule type" value="Genomic_DNA"/>
</dbReference>
<evidence type="ECO:0000313" key="2">
    <source>
        <dbReference type="Proteomes" id="UP000002586"/>
    </source>
</evidence>
<dbReference type="SUPFAM" id="SSF53335">
    <property type="entry name" value="S-adenosyl-L-methionine-dependent methyltransferases"/>
    <property type="match status" value="1"/>
</dbReference>
<dbReference type="AlphaFoldDB" id="A0L9T1"/>